<evidence type="ECO:0000313" key="1">
    <source>
        <dbReference type="EMBL" id="VBB69588.1"/>
    </source>
</evidence>
<dbReference type="AlphaFoldDB" id="A0A484HBQ7"/>
<organism evidence="1">
    <name type="scientific">invertebrate metagenome</name>
    <dbReference type="NCBI Taxonomy" id="1711999"/>
    <lineage>
        <taxon>unclassified sequences</taxon>
        <taxon>metagenomes</taxon>
        <taxon>organismal metagenomes</taxon>
    </lineage>
</organism>
<dbReference type="EMBL" id="LR026963">
    <property type="protein sequence ID" value="VBB69588.1"/>
    <property type="molecule type" value="Genomic_DNA"/>
</dbReference>
<reference evidence="1" key="1">
    <citation type="submission" date="2018-10" db="EMBL/GenBank/DDBJ databases">
        <authorList>
            <person name="Gruber-Vodicka H."/>
            <person name="Jaeckle O."/>
        </authorList>
    </citation>
    <scope>NUCLEOTIDE SEQUENCE</scope>
</reference>
<sequence>MAFQGENCVSRSIREAELHSAGFLPISYAAFSTFAPNC</sequence>
<protein>
    <submittedName>
        <fullName evidence="1">Uncharacterized protein</fullName>
    </submittedName>
</protein>
<name>A0A484HBQ7_9ZZZZ</name>
<accession>A0A484HBQ7</accession>
<gene>
    <name evidence="1" type="ORF">RIEGSTA812A_PEG_1061</name>
</gene>
<proteinExistence type="predicted"/>